<evidence type="ECO:0000259" key="7">
    <source>
        <dbReference type="Pfam" id="PF07780"/>
    </source>
</evidence>
<accession>A0ABD2LND5</accession>
<keyword evidence="10" id="KW-1185">Reference proteome</keyword>
<dbReference type="GO" id="GO:0032259">
    <property type="term" value="P:methylation"/>
    <property type="evidence" value="ECO:0007669"/>
    <property type="project" value="UniProtKB-KW"/>
</dbReference>
<keyword evidence="1" id="KW-0698">rRNA processing</keyword>
<evidence type="ECO:0000256" key="5">
    <source>
        <dbReference type="SAM" id="MobiDB-lite"/>
    </source>
</evidence>
<keyword evidence="3" id="KW-0808">Transferase</keyword>
<evidence type="ECO:0000256" key="2">
    <source>
        <dbReference type="ARBA" id="ARBA00022603"/>
    </source>
</evidence>
<feature type="compositionally biased region" description="Basic and acidic residues" evidence="5">
    <location>
        <begin position="299"/>
        <end position="312"/>
    </location>
</feature>
<evidence type="ECO:0000256" key="3">
    <source>
        <dbReference type="ARBA" id="ARBA00022679"/>
    </source>
</evidence>
<feature type="compositionally biased region" description="Basic and acidic residues" evidence="5">
    <location>
        <begin position="431"/>
        <end position="443"/>
    </location>
</feature>
<sequence>MGKKTKIGKQRKDKFYFLAKEAGFRSRAAFKLLQLNKRFEFLQRCRALVDLCAAPGGWLQVAEQQMPVSSLRIGVDLVPMKPIKNCITLQGDIIEEKLGTWEADCVLHDGAPNIGTNWAHDAFQQNCLTLSALRLATQVLRKGGFFVTKIFRSADSQCLIGVFEKLFRKPDKVPSELLDSKKVFSDQADGGADESEKNLQRLLLHPSRKERKAKALGYGNDASLGQHSGLGATEFVTSKNALQLLSRASELVLDSERVLNSEHTTNEIKECLKDIKVCGPAELRSILKWRKKLVDEQKKEEKASKESVKSAEEMVEGNTAEELEENTEFKELEEIDELIRTAKAEEKATLKKRKRKLLKAKRNLEERKKLKMVHEGDEPTMGEDLELFSLKTVRRLAERAAKAVKGIKEEEEEQKESSDEEDDEEEEENDGEKTTTKMTKMEKELDDGLNEAIEEEDEHKLGTKSAKKPKLTPEQLAMGEEMIYSKKRAQDLEDWAWNRYTSNDDALPEWFVSDEKRHCQLEPPVDKERVDFYAKREQRELNTRPIKKVAEAKARKRQRRIRRMEKAKKKAEGIVDNEQMEHGEKVRELRRLYKKASSNEKRKVTYQVVTKGKRGSMSRPEGHYRVVDKRMKKDMRKQSKTGTKRTNKAKANTFGRKGKMREKNQNPKERMNTERKDGPKQKRNSGKNGGTRRMGGETRKRGKPSGTRMGGERKRKR</sequence>
<reference evidence="9 10" key="1">
    <citation type="submission" date="2024-10" db="EMBL/GenBank/DDBJ databases">
        <authorList>
            <person name="Kim D."/>
        </authorList>
    </citation>
    <scope>NUCLEOTIDE SEQUENCE [LARGE SCALE GENOMIC DNA]</scope>
    <source>
        <strain evidence="9">BH-2024</strain>
    </source>
</reference>
<organism evidence="9 10">
    <name type="scientific">Heterodera trifolii</name>
    <dbReference type="NCBI Taxonomy" id="157864"/>
    <lineage>
        <taxon>Eukaryota</taxon>
        <taxon>Metazoa</taxon>
        <taxon>Ecdysozoa</taxon>
        <taxon>Nematoda</taxon>
        <taxon>Chromadorea</taxon>
        <taxon>Rhabditida</taxon>
        <taxon>Tylenchina</taxon>
        <taxon>Tylenchomorpha</taxon>
        <taxon>Tylenchoidea</taxon>
        <taxon>Heteroderidae</taxon>
        <taxon>Heteroderinae</taxon>
        <taxon>Heterodera</taxon>
    </lineage>
</organism>
<evidence type="ECO:0000313" key="9">
    <source>
        <dbReference type="EMBL" id="KAL3116170.1"/>
    </source>
</evidence>
<feature type="compositionally biased region" description="Basic residues" evidence="5">
    <location>
        <begin position="632"/>
        <end position="648"/>
    </location>
</feature>
<feature type="compositionally biased region" description="Acidic residues" evidence="5">
    <location>
        <begin position="313"/>
        <end position="326"/>
    </location>
</feature>
<evidence type="ECO:0000259" key="6">
    <source>
        <dbReference type="Pfam" id="PF01728"/>
    </source>
</evidence>
<dbReference type="GO" id="GO:0006364">
    <property type="term" value="P:rRNA processing"/>
    <property type="evidence" value="ECO:0007669"/>
    <property type="project" value="UniProtKB-KW"/>
</dbReference>
<dbReference type="PANTHER" id="PTHR10920">
    <property type="entry name" value="RIBOSOMAL RNA METHYLTRANSFERASE"/>
    <property type="match status" value="1"/>
</dbReference>
<dbReference type="Pfam" id="PF01728">
    <property type="entry name" value="FtsJ"/>
    <property type="match status" value="1"/>
</dbReference>
<gene>
    <name evidence="9" type="ORF">niasHT_002294</name>
</gene>
<evidence type="ECO:0000256" key="4">
    <source>
        <dbReference type="ARBA" id="ARBA00022691"/>
    </source>
</evidence>
<dbReference type="PANTHER" id="PTHR10920:SF13">
    <property type="entry name" value="PRE-RRNA 2'-O-RIBOSE RNA METHYLTRANSFERASE FTSJ3"/>
    <property type="match status" value="1"/>
</dbReference>
<evidence type="ECO:0008006" key="11">
    <source>
        <dbReference type="Google" id="ProtNLM"/>
    </source>
</evidence>
<dbReference type="Gene3D" id="3.40.50.150">
    <property type="entry name" value="Vaccinia Virus protein VP39"/>
    <property type="match status" value="1"/>
</dbReference>
<comment type="caution">
    <text evidence="9">The sequence shown here is derived from an EMBL/GenBank/DDBJ whole genome shotgun (WGS) entry which is preliminary data.</text>
</comment>
<keyword evidence="2" id="KW-0489">Methyltransferase</keyword>
<protein>
    <recommendedName>
        <fullName evidence="11">rRNA methyltransferase</fullName>
    </recommendedName>
</protein>
<dbReference type="InterPro" id="IPR024576">
    <property type="entry name" value="rRNA_MeTfrase_Spb1_DUF3381"/>
</dbReference>
<dbReference type="Proteomes" id="UP001620626">
    <property type="component" value="Unassembled WGS sequence"/>
</dbReference>
<feature type="domain" description="Ribosomal RNA methyltransferase FtsJ" evidence="6">
    <location>
        <begin position="24"/>
        <end position="171"/>
    </location>
</feature>
<feature type="compositionally biased region" description="Basic and acidic residues" evidence="5">
    <location>
        <begin position="620"/>
        <end position="631"/>
    </location>
</feature>
<dbReference type="InterPro" id="IPR050082">
    <property type="entry name" value="RNA_methyltr_RlmE"/>
</dbReference>
<dbReference type="EMBL" id="JBICBT010000361">
    <property type="protein sequence ID" value="KAL3116170.1"/>
    <property type="molecule type" value="Genomic_DNA"/>
</dbReference>
<feature type="compositionally biased region" description="Basic and acidic residues" evidence="5">
    <location>
        <begin position="544"/>
        <end position="553"/>
    </location>
</feature>
<dbReference type="Pfam" id="PF11861">
    <property type="entry name" value="DUF3381"/>
    <property type="match status" value="1"/>
</dbReference>
<evidence type="ECO:0000259" key="8">
    <source>
        <dbReference type="Pfam" id="PF11861"/>
    </source>
</evidence>
<evidence type="ECO:0000256" key="1">
    <source>
        <dbReference type="ARBA" id="ARBA00022552"/>
    </source>
</evidence>
<evidence type="ECO:0000313" key="10">
    <source>
        <dbReference type="Proteomes" id="UP001620626"/>
    </source>
</evidence>
<feature type="region of interest" description="Disordered" evidence="5">
    <location>
        <begin position="299"/>
        <end position="328"/>
    </location>
</feature>
<feature type="domain" description="Ribosomal RNA methyltransferase SPB1-like C-terminal" evidence="7">
    <location>
        <begin position="429"/>
        <end position="640"/>
    </location>
</feature>
<feature type="compositionally biased region" description="Basic residues" evidence="5">
    <location>
        <begin position="554"/>
        <end position="569"/>
    </location>
</feature>
<feature type="region of interest" description="Disordered" evidence="5">
    <location>
        <begin position="544"/>
        <end position="717"/>
    </location>
</feature>
<name>A0ABD2LND5_9BILA</name>
<dbReference type="AlphaFoldDB" id="A0ABD2LND5"/>
<feature type="domain" description="DUF3381" evidence="8">
    <location>
        <begin position="209"/>
        <end position="367"/>
    </location>
</feature>
<dbReference type="InterPro" id="IPR029063">
    <property type="entry name" value="SAM-dependent_MTases_sf"/>
</dbReference>
<feature type="compositionally biased region" description="Basic and acidic residues" evidence="5">
    <location>
        <begin position="661"/>
        <end position="680"/>
    </location>
</feature>
<dbReference type="InterPro" id="IPR012920">
    <property type="entry name" value="rRNA_MeTfrase_SPB1-like_C"/>
</dbReference>
<feature type="compositionally biased region" description="Acidic residues" evidence="5">
    <location>
        <begin position="444"/>
        <end position="457"/>
    </location>
</feature>
<dbReference type="SUPFAM" id="SSF53335">
    <property type="entry name" value="S-adenosyl-L-methionine-dependent methyltransferases"/>
    <property type="match status" value="1"/>
</dbReference>
<proteinExistence type="predicted"/>
<feature type="compositionally biased region" description="Acidic residues" evidence="5">
    <location>
        <begin position="409"/>
        <end position="430"/>
    </location>
</feature>
<dbReference type="GO" id="GO:0008168">
    <property type="term" value="F:methyltransferase activity"/>
    <property type="evidence" value="ECO:0007669"/>
    <property type="project" value="UniProtKB-KW"/>
</dbReference>
<dbReference type="Pfam" id="PF07780">
    <property type="entry name" value="Spb1_C"/>
    <property type="match status" value="1"/>
</dbReference>
<feature type="compositionally biased region" description="Basic and acidic residues" evidence="5">
    <location>
        <begin position="579"/>
        <end position="603"/>
    </location>
</feature>
<keyword evidence="4" id="KW-0949">S-adenosyl-L-methionine</keyword>
<feature type="region of interest" description="Disordered" evidence="5">
    <location>
        <begin position="399"/>
        <end position="474"/>
    </location>
</feature>
<dbReference type="InterPro" id="IPR002877">
    <property type="entry name" value="RNA_MeTrfase_FtsJ_dom"/>
</dbReference>